<evidence type="ECO:0000256" key="12">
    <source>
        <dbReference type="ARBA" id="ARBA00035585"/>
    </source>
</evidence>
<keyword evidence="16" id="KW-1185">Reference proteome</keyword>
<dbReference type="GO" id="GO:0062054">
    <property type="term" value="F:fluoride channel activity"/>
    <property type="evidence" value="ECO:0007669"/>
    <property type="project" value="UniProtKB-UniRule"/>
</dbReference>
<evidence type="ECO:0000256" key="10">
    <source>
        <dbReference type="ARBA" id="ARBA00023303"/>
    </source>
</evidence>
<comment type="catalytic activity">
    <reaction evidence="12">
        <text>fluoride(in) = fluoride(out)</text>
        <dbReference type="Rhea" id="RHEA:76159"/>
        <dbReference type="ChEBI" id="CHEBI:17051"/>
    </reaction>
    <physiologicalReaction direction="left-to-right" evidence="12">
        <dbReference type="Rhea" id="RHEA:76160"/>
    </physiologicalReaction>
</comment>
<organism evidence="15 16">
    <name type="scientific">Rossellomorea marisflavi</name>
    <dbReference type="NCBI Taxonomy" id="189381"/>
    <lineage>
        <taxon>Bacteria</taxon>
        <taxon>Bacillati</taxon>
        <taxon>Bacillota</taxon>
        <taxon>Bacilli</taxon>
        <taxon>Bacillales</taxon>
        <taxon>Bacillaceae</taxon>
        <taxon>Rossellomorea</taxon>
    </lineage>
</organism>
<dbReference type="STRING" id="189381.GCA_900166615_01239"/>
<evidence type="ECO:0000256" key="7">
    <source>
        <dbReference type="ARBA" id="ARBA00023053"/>
    </source>
</evidence>
<name>A0A0M0G6E1_9BACI</name>
<keyword evidence="6 14" id="KW-1133">Transmembrane helix</keyword>
<evidence type="ECO:0000256" key="6">
    <source>
        <dbReference type="ARBA" id="ARBA00022989"/>
    </source>
</evidence>
<comment type="caution">
    <text evidence="14">Lacks conserved residue(s) required for the propagation of feature annotation.</text>
</comment>
<dbReference type="GO" id="GO:0046872">
    <property type="term" value="F:metal ion binding"/>
    <property type="evidence" value="ECO:0007669"/>
    <property type="project" value="UniProtKB-KW"/>
</dbReference>
<evidence type="ECO:0000256" key="9">
    <source>
        <dbReference type="ARBA" id="ARBA00023136"/>
    </source>
</evidence>
<dbReference type="Proteomes" id="UP000037405">
    <property type="component" value="Unassembled WGS sequence"/>
</dbReference>
<comment type="function">
    <text evidence="13 14">Fluoride-specific ion channel. Important for reducing fluoride concentration in the cell, thus reducing its toxicity.</text>
</comment>
<evidence type="ECO:0000256" key="3">
    <source>
        <dbReference type="ARBA" id="ARBA00022475"/>
    </source>
</evidence>
<evidence type="ECO:0000256" key="2">
    <source>
        <dbReference type="ARBA" id="ARBA00022448"/>
    </source>
</evidence>
<gene>
    <name evidence="14" type="primary">fluC</name>
    <name evidence="14" type="synonym">crcB</name>
    <name evidence="15" type="ORF">AF331_13380</name>
</gene>
<keyword evidence="5 14" id="KW-0479">Metal-binding</keyword>
<evidence type="ECO:0000256" key="11">
    <source>
        <dbReference type="ARBA" id="ARBA00035120"/>
    </source>
</evidence>
<evidence type="ECO:0000256" key="4">
    <source>
        <dbReference type="ARBA" id="ARBA00022692"/>
    </source>
</evidence>
<evidence type="ECO:0000256" key="1">
    <source>
        <dbReference type="ARBA" id="ARBA00004651"/>
    </source>
</evidence>
<evidence type="ECO:0000313" key="15">
    <source>
        <dbReference type="EMBL" id="KON84986.1"/>
    </source>
</evidence>
<sequence>MSLLSLLLVGAGGFIGAIARFATTQAINKKSSSTVPVSTLTVNILGSFILGFLTGSTAGHTLMLFFGTGMMGAFTTFSTFKLEGVQLHLKKEKRAFIYYNSCCYVGGILSAYIGLMLGRLL</sequence>
<dbReference type="Pfam" id="PF02537">
    <property type="entry name" value="CRCB"/>
    <property type="match status" value="1"/>
</dbReference>
<keyword evidence="2 14" id="KW-0813">Transport</keyword>
<dbReference type="PANTHER" id="PTHR28259">
    <property type="entry name" value="FLUORIDE EXPORT PROTEIN 1-RELATED"/>
    <property type="match status" value="1"/>
</dbReference>
<dbReference type="PANTHER" id="PTHR28259:SF16">
    <property type="entry name" value="FLUORIDE-SPECIFIC ION CHANNEL FLUC 2"/>
    <property type="match status" value="1"/>
</dbReference>
<evidence type="ECO:0000313" key="16">
    <source>
        <dbReference type="Proteomes" id="UP000037405"/>
    </source>
</evidence>
<feature type="transmembrane region" description="Helical" evidence="14">
    <location>
        <begin position="96"/>
        <end position="117"/>
    </location>
</feature>
<dbReference type="GO" id="GO:0005886">
    <property type="term" value="C:plasma membrane"/>
    <property type="evidence" value="ECO:0007669"/>
    <property type="project" value="UniProtKB-SubCell"/>
</dbReference>
<dbReference type="InterPro" id="IPR003691">
    <property type="entry name" value="FluC"/>
</dbReference>
<keyword evidence="8 14" id="KW-0406">Ion transport</keyword>
<keyword evidence="7 14" id="KW-0915">Sodium</keyword>
<dbReference type="GO" id="GO:0140114">
    <property type="term" value="P:cellular detoxification of fluoride"/>
    <property type="evidence" value="ECO:0007669"/>
    <property type="project" value="UniProtKB-UniRule"/>
</dbReference>
<dbReference type="RefSeq" id="WP_053428587.1">
    <property type="nucleotide sequence ID" value="NZ_LGUE01000004.1"/>
</dbReference>
<accession>A0A0M0G6E1</accession>
<feature type="binding site" evidence="14">
    <location>
        <position position="72"/>
    </location>
    <ligand>
        <name>Na(+)</name>
        <dbReference type="ChEBI" id="CHEBI:29101"/>
        <note>structural</note>
    </ligand>
</feature>
<proteinExistence type="inferred from homology"/>
<keyword evidence="4 14" id="KW-0812">Transmembrane</keyword>
<feature type="binding site" evidence="14">
    <location>
        <position position="75"/>
    </location>
    <ligand>
        <name>Na(+)</name>
        <dbReference type="ChEBI" id="CHEBI:29101"/>
        <note>structural</note>
    </ligand>
</feature>
<evidence type="ECO:0000256" key="14">
    <source>
        <dbReference type="HAMAP-Rule" id="MF_00454"/>
    </source>
</evidence>
<dbReference type="AlphaFoldDB" id="A0A0M0G6E1"/>
<feature type="transmembrane region" description="Helical" evidence="14">
    <location>
        <begin position="42"/>
        <end position="75"/>
    </location>
</feature>
<keyword evidence="9 14" id="KW-0472">Membrane</keyword>
<evidence type="ECO:0000256" key="8">
    <source>
        <dbReference type="ARBA" id="ARBA00023065"/>
    </source>
</evidence>
<comment type="similarity">
    <text evidence="11 14">Belongs to the fluoride channel Fluc/FEX (TC 1.A.43) family.</text>
</comment>
<evidence type="ECO:0000256" key="13">
    <source>
        <dbReference type="ARBA" id="ARBA00049940"/>
    </source>
</evidence>
<comment type="activity regulation">
    <text evidence="14">Na(+) is not transported, but it plays an essential structural role and its presence is essential for fluoride channel function.</text>
</comment>
<dbReference type="EMBL" id="LGUE01000004">
    <property type="protein sequence ID" value="KON84986.1"/>
    <property type="molecule type" value="Genomic_DNA"/>
</dbReference>
<dbReference type="HAMAP" id="MF_00454">
    <property type="entry name" value="FluC"/>
    <property type="match status" value="1"/>
</dbReference>
<evidence type="ECO:0000256" key="5">
    <source>
        <dbReference type="ARBA" id="ARBA00022723"/>
    </source>
</evidence>
<reference evidence="16" key="1">
    <citation type="submission" date="2015-07" db="EMBL/GenBank/DDBJ databases">
        <title>Fjat-14235 jcm11544.</title>
        <authorList>
            <person name="Liu B."/>
            <person name="Wang J."/>
            <person name="Zhu Y."/>
            <person name="Liu G."/>
            <person name="Chen Q."/>
            <person name="Chen Z."/>
            <person name="Lan J."/>
            <person name="Che J."/>
            <person name="Ge C."/>
            <person name="Shi H."/>
            <person name="Pan Z."/>
            <person name="Liu X."/>
        </authorList>
    </citation>
    <scope>NUCLEOTIDE SEQUENCE [LARGE SCALE GENOMIC DNA]</scope>
    <source>
        <strain evidence="16">JCM 11544</strain>
    </source>
</reference>
<protein>
    <recommendedName>
        <fullName evidence="14">Fluoride-specific ion channel FluC</fullName>
    </recommendedName>
</protein>
<comment type="caution">
    <text evidence="15">The sequence shown here is derived from an EMBL/GenBank/DDBJ whole genome shotgun (WGS) entry which is preliminary data.</text>
</comment>
<dbReference type="PATRIC" id="fig|189381.12.peg.2730"/>
<dbReference type="OrthoDB" id="9815830at2"/>
<comment type="subcellular location">
    <subcellularLocation>
        <location evidence="1 14">Cell membrane</location>
        <topology evidence="1 14">Multi-pass membrane protein</topology>
    </subcellularLocation>
</comment>
<keyword evidence="10 14" id="KW-0407">Ion channel</keyword>
<keyword evidence="3 14" id="KW-1003">Cell membrane</keyword>